<keyword evidence="6" id="KW-1185">Reference proteome</keyword>
<protein>
    <submittedName>
        <fullName evidence="5">RNA methylase</fullName>
    </submittedName>
</protein>
<reference evidence="5" key="1">
    <citation type="submission" date="2009-01" db="EMBL/GenBank/DDBJ databases">
        <title>Complete sequence of Anaeromyxobacter dehalogenans 2CP-1.</title>
        <authorList>
            <consortium name="US DOE Joint Genome Institute"/>
            <person name="Lucas S."/>
            <person name="Copeland A."/>
            <person name="Lapidus A."/>
            <person name="Glavina del Rio T."/>
            <person name="Dalin E."/>
            <person name="Tice H."/>
            <person name="Bruce D."/>
            <person name="Goodwin L."/>
            <person name="Pitluck S."/>
            <person name="Saunders E."/>
            <person name="Brettin T."/>
            <person name="Detter J.C."/>
            <person name="Han C."/>
            <person name="Larimer F."/>
            <person name="Land M."/>
            <person name="Hauser L."/>
            <person name="Kyrpides N."/>
            <person name="Ovchinnikova G."/>
            <person name="Beliaev A.S."/>
            <person name="Richardson P."/>
        </authorList>
    </citation>
    <scope>NUCLEOTIDE SEQUENCE</scope>
    <source>
        <strain evidence="5">2CP-1</strain>
    </source>
</reference>
<dbReference type="Pfam" id="PF01170">
    <property type="entry name" value="UPF0020"/>
    <property type="match status" value="1"/>
</dbReference>
<dbReference type="GO" id="GO:0003723">
    <property type="term" value="F:RNA binding"/>
    <property type="evidence" value="ECO:0007669"/>
    <property type="project" value="UniProtKB-UniRule"/>
</dbReference>
<dbReference type="PROSITE" id="PS00092">
    <property type="entry name" value="N6_MTASE"/>
    <property type="match status" value="1"/>
</dbReference>
<evidence type="ECO:0000256" key="1">
    <source>
        <dbReference type="ARBA" id="ARBA00022603"/>
    </source>
</evidence>
<dbReference type="Gene3D" id="3.40.50.150">
    <property type="entry name" value="Vaccinia Virus protein VP39"/>
    <property type="match status" value="1"/>
</dbReference>
<feature type="domain" description="THUMP" evidence="4">
    <location>
        <begin position="42"/>
        <end position="153"/>
    </location>
</feature>
<evidence type="ECO:0000256" key="2">
    <source>
        <dbReference type="ARBA" id="ARBA00022679"/>
    </source>
</evidence>
<evidence type="ECO:0000259" key="4">
    <source>
        <dbReference type="PROSITE" id="PS51165"/>
    </source>
</evidence>
<sequence length="387" mass="41220">MRFFATCAKGTEGALRRELSGLRLPAVRGDRGGVSFEGALEAGMRACLHARTAMRVLLELARFPAPDAAALYEGARAVAWQDWLDVRTTLAVEATVSSTTITHSGFAALKVKDAAVDVLRERLGARPDVDPKDPDVRIVLHLARDEATLSLDLAGAPLHRRGYRAVTTEAPLKETLAAAVLLLGGVDPALPFADPMAGSGTLAIEHALRARRIAPGLDRAFGFQRWPSYRGGPQSAWDRMKAAARAEILPRAPAPIVARDGHPKAIQALRLNAAAAGVEADLEISQADARDLQPSADAGAIVTNPPYGERLGGGGEGASAAEARVAGKKLQGFYRGLAEMLVRHHGWTAVVLSGNPLLERAIPIRPAVDHRLWNGPLEAHLLKYELP</sequence>
<dbReference type="HOGENOM" id="CLU_032119_3_0_7"/>
<dbReference type="PANTHER" id="PTHR47313">
    <property type="entry name" value="RIBOSOMAL RNA LARGE SUBUNIT METHYLTRANSFERASE K/L"/>
    <property type="match status" value="1"/>
</dbReference>
<dbReference type="AlphaFoldDB" id="B8JAH2"/>
<evidence type="ECO:0000313" key="5">
    <source>
        <dbReference type="EMBL" id="ACL67471.1"/>
    </source>
</evidence>
<dbReference type="KEGG" id="acp:A2cp1_4154"/>
<organism evidence="5 6">
    <name type="scientific">Anaeromyxobacter dehalogenans (strain ATCC BAA-258 / DSM 21875 / 2CP-1)</name>
    <dbReference type="NCBI Taxonomy" id="455488"/>
    <lineage>
        <taxon>Bacteria</taxon>
        <taxon>Pseudomonadati</taxon>
        <taxon>Myxococcota</taxon>
        <taxon>Myxococcia</taxon>
        <taxon>Myxococcales</taxon>
        <taxon>Cystobacterineae</taxon>
        <taxon>Anaeromyxobacteraceae</taxon>
        <taxon>Anaeromyxobacter</taxon>
    </lineage>
</organism>
<gene>
    <name evidence="5" type="ordered locus">A2cp1_4154</name>
</gene>
<evidence type="ECO:0000256" key="3">
    <source>
        <dbReference type="PROSITE-ProRule" id="PRU00529"/>
    </source>
</evidence>
<dbReference type="CDD" id="cd11715">
    <property type="entry name" value="THUMP_AdoMetMT"/>
    <property type="match status" value="1"/>
</dbReference>
<dbReference type="PANTHER" id="PTHR47313:SF1">
    <property type="entry name" value="RIBOSOMAL RNA LARGE SUBUNIT METHYLTRANSFERASE K_L"/>
    <property type="match status" value="1"/>
</dbReference>
<dbReference type="RefSeq" id="WP_015935189.1">
    <property type="nucleotide sequence ID" value="NC_011891.1"/>
</dbReference>
<keyword evidence="1 5" id="KW-0489">Methyltransferase</keyword>
<proteinExistence type="predicted"/>
<dbReference type="Gene3D" id="3.30.2130.30">
    <property type="match status" value="1"/>
</dbReference>
<dbReference type="GO" id="GO:0070043">
    <property type="term" value="F:rRNA (guanine-N7-)-methyltransferase activity"/>
    <property type="evidence" value="ECO:0007669"/>
    <property type="project" value="TreeGrafter"/>
</dbReference>
<keyword evidence="2" id="KW-0808">Transferase</keyword>
<name>B8JAH2_ANAD2</name>
<dbReference type="InterPro" id="IPR054170">
    <property type="entry name" value="RlmL_1st"/>
</dbReference>
<dbReference type="EMBL" id="CP001359">
    <property type="protein sequence ID" value="ACL67471.1"/>
    <property type="molecule type" value="Genomic_DNA"/>
</dbReference>
<accession>B8JAH2</accession>
<dbReference type="InterPro" id="IPR029063">
    <property type="entry name" value="SAM-dependent_MTases_sf"/>
</dbReference>
<dbReference type="GO" id="GO:0008990">
    <property type="term" value="F:rRNA (guanine-N2-)-methyltransferase activity"/>
    <property type="evidence" value="ECO:0007669"/>
    <property type="project" value="TreeGrafter"/>
</dbReference>
<evidence type="ECO:0000313" key="6">
    <source>
        <dbReference type="Proteomes" id="UP000007089"/>
    </source>
</evidence>
<dbReference type="InterPro" id="IPR002052">
    <property type="entry name" value="DNA_methylase_N6_adenine_CS"/>
</dbReference>
<dbReference type="Pfam" id="PF02926">
    <property type="entry name" value="THUMP"/>
    <property type="match status" value="1"/>
</dbReference>
<dbReference type="SMART" id="SM00981">
    <property type="entry name" value="THUMP"/>
    <property type="match status" value="1"/>
</dbReference>
<dbReference type="SUPFAM" id="SSF53335">
    <property type="entry name" value="S-adenosyl-L-methionine-dependent methyltransferases"/>
    <property type="match status" value="1"/>
</dbReference>
<dbReference type="Proteomes" id="UP000007089">
    <property type="component" value="Chromosome"/>
</dbReference>
<keyword evidence="3" id="KW-0694">RNA-binding</keyword>
<dbReference type="PROSITE" id="PS51165">
    <property type="entry name" value="THUMP"/>
    <property type="match status" value="1"/>
</dbReference>
<dbReference type="Pfam" id="PF22020">
    <property type="entry name" value="RlmL_1st"/>
    <property type="match status" value="1"/>
</dbReference>
<dbReference type="InterPro" id="IPR004114">
    <property type="entry name" value="THUMP_dom"/>
</dbReference>
<dbReference type="InterPro" id="IPR000241">
    <property type="entry name" value="RlmKL-like_Mtase"/>
</dbReference>